<dbReference type="RefSeq" id="WP_156085432.1">
    <property type="nucleotide sequence ID" value="NZ_BHGK01000001.1"/>
</dbReference>
<comment type="caution">
    <text evidence="1">The sequence shown here is derived from an EMBL/GenBank/DDBJ whole genome shotgun (WGS) entry which is preliminary data.</text>
</comment>
<proteinExistence type="predicted"/>
<name>A0A391NYM7_9FIRM</name>
<dbReference type="Proteomes" id="UP000265643">
    <property type="component" value="Unassembled WGS sequence"/>
</dbReference>
<gene>
    <name evidence="1" type="ORF">KGMB01110_06870</name>
</gene>
<protein>
    <submittedName>
        <fullName evidence="1">Uncharacterized protein</fullName>
    </submittedName>
</protein>
<accession>A0A391NYM7</accession>
<dbReference type="AlphaFoldDB" id="A0A391NYM7"/>
<keyword evidence="2" id="KW-1185">Reference proteome</keyword>
<sequence>MNQGEKRRYLIEYLLGEQKRMQRVEIPVDAQGQRNLSILMLGSSFV</sequence>
<dbReference type="EMBL" id="BHGK01000001">
    <property type="protein sequence ID" value="GCA66251.1"/>
    <property type="molecule type" value="Genomic_DNA"/>
</dbReference>
<evidence type="ECO:0000313" key="2">
    <source>
        <dbReference type="Proteomes" id="UP000265643"/>
    </source>
</evidence>
<organism evidence="1 2">
    <name type="scientific">Mediterraneibacter butyricigenes</name>
    <dbReference type="NCBI Taxonomy" id="2316025"/>
    <lineage>
        <taxon>Bacteria</taxon>
        <taxon>Bacillati</taxon>
        <taxon>Bacillota</taxon>
        <taxon>Clostridia</taxon>
        <taxon>Lachnospirales</taxon>
        <taxon>Lachnospiraceae</taxon>
        <taxon>Mediterraneibacter</taxon>
    </lineage>
</organism>
<reference evidence="2" key="1">
    <citation type="submission" date="2018-09" db="EMBL/GenBank/DDBJ databases">
        <title>Draft Genome Sequence of Mediterraneibacter sp. KCTC 15684.</title>
        <authorList>
            <person name="Kim J.S."/>
            <person name="Han K.I."/>
            <person name="Suh M.K."/>
            <person name="Lee K.C."/>
            <person name="Eom M.K."/>
            <person name="Lee J.H."/>
            <person name="Park S.H."/>
            <person name="Kang S.W."/>
            <person name="Park J.E."/>
            <person name="Oh B.S."/>
            <person name="Yu S.Y."/>
            <person name="Choi S.H."/>
            <person name="Lee D.H."/>
            <person name="Yoon H."/>
            <person name="Kim B."/>
            <person name="Yang S.J."/>
            <person name="Lee J.S."/>
        </authorList>
    </citation>
    <scope>NUCLEOTIDE SEQUENCE [LARGE SCALE GENOMIC DNA]</scope>
    <source>
        <strain evidence="2">KCTC 15684</strain>
    </source>
</reference>
<evidence type="ECO:0000313" key="1">
    <source>
        <dbReference type="EMBL" id="GCA66251.1"/>
    </source>
</evidence>